<dbReference type="PANTHER" id="PTHR47723:SF23">
    <property type="entry name" value="REVERSE TRANSCRIPTASE-LIKE PROTEIN"/>
    <property type="match status" value="1"/>
</dbReference>
<dbReference type="InterPro" id="IPR002156">
    <property type="entry name" value="RNaseH_domain"/>
</dbReference>
<gene>
    <name evidence="2" type="ORF">MTR67_027436</name>
</gene>
<dbReference type="SUPFAM" id="SSF53098">
    <property type="entry name" value="Ribonuclease H-like"/>
    <property type="match status" value="1"/>
</dbReference>
<accession>A0AAF0R296</accession>
<dbReference type="InterPro" id="IPR053151">
    <property type="entry name" value="RNase_H-like"/>
</dbReference>
<dbReference type="InterPro" id="IPR044730">
    <property type="entry name" value="RNase_H-like_dom_plant"/>
</dbReference>
<sequence length="175" mass="19368">MANNMKAELIALLQGLRIALERGLVPLEVNVDCKEIKTLIQGEHPTYENILSDCRDLLHRLGNPLIHHTFRETNQVADALAKEGAKIDQINSFLCIEVPPVFVSSKLEADKEETPFVRLSKKSFARNSCNSTSNSMPSVINSCNSTSNSMPLPQNTNSRCPVWPLAGSNVTMYIT</sequence>
<dbReference type="Gene3D" id="3.30.420.10">
    <property type="entry name" value="Ribonuclease H-like superfamily/Ribonuclease H"/>
    <property type="match status" value="1"/>
</dbReference>
<evidence type="ECO:0000313" key="3">
    <source>
        <dbReference type="Proteomes" id="UP001234989"/>
    </source>
</evidence>
<protein>
    <recommendedName>
        <fullName evidence="1">RNase H type-1 domain-containing protein</fullName>
    </recommendedName>
</protein>
<dbReference type="Proteomes" id="UP001234989">
    <property type="component" value="Chromosome 6"/>
</dbReference>
<dbReference type="AlphaFoldDB" id="A0AAF0R296"/>
<dbReference type="GO" id="GO:0003676">
    <property type="term" value="F:nucleic acid binding"/>
    <property type="evidence" value="ECO:0007669"/>
    <property type="project" value="InterPro"/>
</dbReference>
<dbReference type="PANTHER" id="PTHR47723">
    <property type="entry name" value="OS05G0353850 PROTEIN"/>
    <property type="match status" value="1"/>
</dbReference>
<reference evidence="2" key="1">
    <citation type="submission" date="2023-08" db="EMBL/GenBank/DDBJ databases">
        <title>A de novo genome assembly of Solanum verrucosum Schlechtendal, a Mexican diploid species geographically isolated from the other diploid A-genome species in potato relatives.</title>
        <authorList>
            <person name="Hosaka K."/>
        </authorList>
    </citation>
    <scope>NUCLEOTIDE SEQUENCE</scope>
    <source>
        <tissue evidence="2">Young leaves</tissue>
    </source>
</reference>
<dbReference type="GO" id="GO:0004523">
    <property type="term" value="F:RNA-DNA hybrid ribonuclease activity"/>
    <property type="evidence" value="ECO:0007669"/>
    <property type="project" value="InterPro"/>
</dbReference>
<dbReference type="InterPro" id="IPR012337">
    <property type="entry name" value="RNaseH-like_sf"/>
</dbReference>
<feature type="domain" description="RNase H type-1" evidence="1">
    <location>
        <begin position="3"/>
        <end position="83"/>
    </location>
</feature>
<dbReference type="EMBL" id="CP133617">
    <property type="protein sequence ID" value="WMV34051.1"/>
    <property type="molecule type" value="Genomic_DNA"/>
</dbReference>
<keyword evidence="3" id="KW-1185">Reference proteome</keyword>
<dbReference type="Pfam" id="PF13456">
    <property type="entry name" value="RVT_3"/>
    <property type="match status" value="1"/>
</dbReference>
<organism evidence="2 3">
    <name type="scientific">Solanum verrucosum</name>
    <dbReference type="NCBI Taxonomy" id="315347"/>
    <lineage>
        <taxon>Eukaryota</taxon>
        <taxon>Viridiplantae</taxon>
        <taxon>Streptophyta</taxon>
        <taxon>Embryophyta</taxon>
        <taxon>Tracheophyta</taxon>
        <taxon>Spermatophyta</taxon>
        <taxon>Magnoliopsida</taxon>
        <taxon>eudicotyledons</taxon>
        <taxon>Gunneridae</taxon>
        <taxon>Pentapetalae</taxon>
        <taxon>asterids</taxon>
        <taxon>lamiids</taxon>
        <taxon>Solanales</taxon>
        <taxon>Solanaceae</taxon>
        <taxon>Solanoideae</taxon>
        <taxon>Solaneae</taxon>
        <taxon>Solanum</taxon>
    </lineage>
</organism>
<evidence type="ECO:0000259" key="1">
    <source>
        <dbReference type="Pfam" id="PF13456"/>
    </source>
</evidence>
<evidence type="ECO:0000313" key="2">
    <source>
        <dbReference type="EMBL" id="WMV34051.1"/>
    </source>
</evidence>
<dbReference type="InterPro" id="IPR036397">
    <property type="entry name" value="RNaseH_sf"/>
</dbReference>
<proteinExistence type="predicted"/>
<name>A0AAF0R296_SOLVR</name>
<dbReference type="CDD" id="cd06222">
    <property type="entry name" value="RNase_H_like"/>
    <property type="match status" value="1"/>
</dbReference>